<protein>
    <submittedName>
        <fullName evidence="2">Uncharacterized protein</fullName>
    </submittedName>
</protein>
<reference evidence="2 3" key="1">
    <citation type="submission" date="2019-03" db="EMBL/GenBank/DDBJ databases">
        <title>Genomic Encyclopedia of Archaeal and Bacterial Type Strains, Phase II (KMG-II): from individual species to whole genera.</title>
        <authorList>
            <person name="Goeker M."/>
        </authorList>
    </citation>
    <scope>NUCLEOTIDE SEQUENCE [LARGE SCALE GENOMIC DNA]</scope>
    <source>
        <strain evidence="2 3">DSM 15388</strain>
    </source>
</reference>
<dbReference type="AlphaFoldDB" id="A0A4R3IBS6"/>
<accession>A0A4R3IBS6</accession>
<keyword evidence="3" id="KW-1185">Reference proteome</keyword>
<gene>
    <name evidence="2" type="ORF">BCF53_102127</name>
</gene>
<dbReference type="Proteomes" id="UP000295793">
    <property type="component" value="Unassembled WGS sequence"/>
</dbReference>
<organism evidence="2 3">
    <name type="scientific">Reinekea marinisedimentorum</name>
    <dbReference type="NCBI Taxonomy" id="230495"/>
    <lineage>
        <taxon>Bacteria</taxon>
        <taxon>Pseudomonadati</taxon>
        <taxon>Pseudomonadota</taxon>
        <taxon>Gammaproteobacteria</taxon>
        <taxon>Oceanospirillales</taxon>
        <taxon>Saccharospirillaceae</taxon>
        <taxon>Reinekea</taxon>
    </lineage>
</organism>
<feature type="coiled-coil region" evidence="1">
    <location>
        <begin position="193"/>
        <end position="220"/>
    </location>
</feature>
<keyword evidence="1" id="KW-0175">Coiled coil</keyword>
<dbReference type="EMBL" id="SLZR01000002">
    <property type="protein sequence ID" value="TCS43103.1"/>
    <property type="molecule type" value="Genomic_DNA"/>
</dbReference>
<dbReference type="RefSeq" id="WP_132699732.1">
    <property type="nucleotide sequence ID" value="NZ_SLZR01000002.1"/>
</dbReference>
<evidence type="ECO:0000313" key="2">
    <source>
        <dbReference type="EMBL" id="TCS43103.1"/>
    </source>
</evidence>
<evidence type="ECO:0000256" key="1">
    <source>
        <dbReference type="SAM" id="Coils"/>
    </source>
</evidence>
<comment type="caution">
    <text evidence="2">The sequence shown here is derived from an EMBL/GenBank/DDBJ whole genome shotgun (WGS) entry which is preliminary data.</text>
</comment>
<name>A0A4R3IBS6_9GAMM</name>
<proteinExistence type="predicted"/>
<evidence type="ECO:0000313" key="3">
    <source>
        <dbReference type="Proteomes" id="UP000295793"/>
    </source>
</evidence>
<sequence length="220" mass="24658">MNNLEKPLDAVGRMFGLKVSRESPYLKDKVHSLLRNKLIAIEEVQLTHRKGKYLKAGQETRLWNAVILNAIFSDPADVKKIFEDKVFRQQCTDHMKALFGERQSSIGIALQASAVQELLTDMETADLDVKRLPNPFATLPQVALGKNSGLLHALLTQAAALEPEDALLNAYLAGDYSKAQEIAKNLDTDQPVLNALCMNIEQIIQEAEEFRDTINLFNKR</sequence>
<dbReference type="OrthoDB" id="5902958at2"/>